<sequence>MVIQISVAIIAIAFVTAAFYLIRLLHKGTESLGETNRTLAEVRNAVHGLTSESKQLIHTANQITTDVKGKMKIVDPLLESAHDVGEVLHTVTNSLKNATAVLGSAVPSQEAPARNKVNIKVK</sequence>
<dbReference type="EMBL" id="LVJI01000006">
    <property type="protein sequence ID" value="OAB47551.1"/>
    <property type="molecule type" value="Genomic_DNA"/>
</dbReference>
<evidence type="ECO:0000313" key="2">
    <source>
        <dbReference type="EMBL" id="OAB47551.1"/>
    </source>
</evidence>
<dbReference type="AlphaFoldDB" id="A0A168QA54"/>
<dbReference type="PANTHER" id="PTHR40070">
    <property type="entry name" value="UPF0478 PROTEIN YTXG"/>
    <property type="match status" value="1"/>
</dbReference>
<dbReference type="InterPro" id="IPR009293">
    <property type="entry name" value="UPF0478"/>
</dbReference>
<proteinExistence type="predicted"/>
<keyword evidence="1" id="KW-1133">Transmembrane helix</keyword>
<dbReference type="Pfam" id="PF06103">
    <property type="entry name" value="DUF948"/>
    <property type="match status" value="1"/>
</dbReference>
<keyword evidence="1" id="KW-0812">Transmembrane</keyword>
<dbReference type="Proteomes" id="UP000077355">
    <property type="component" value="Unassembled WGS sequence"/>
</dbReference>
<protein>
    <recommendedName>
        <fullName evidence="4">DUF948 domain-containing protein</fullName>
    </recommendedName>
</protein>
<accession>A0A168QA54</accession>
<feature type="transmembrane region" description="Helical" evidence="1">
    <location>
        <begin position="6"/>
        <end position="25"/>
    </location>
</feature>
<evidence type="ECO:0000256" key="1">
    <source>
        <dbReference type="SAM" id="Phobius"/>
    </source>
</evidence>
<keyword evidence="1" id="KW-0472">Membrane</keyword>
<reference evidence="2 3" key="1">
    <citation type="submission" date="2016-03" db="EMBL/GenBank/DDBJ databases">
        <title>Draft genome sequence of Paenibacillus antarcticus CECT 5836.</title>
        <authorList>
            <person name="Shin S.-K."/>
            <person name="Yi H."/>
        </authorList>
    </citation>
    <scope>NUCLEOTIDE SEQUENCE [LARGE SCALE GENOMIC DNA]</scope>
    <source>
        <strain evidence="2 3">CECT 5836</strain>
    </source>
</reference>
<dbReference type="PANTHER" id="PTHR40070:SF1">
    <property type="entry name" value="UPF0478 PROTEIN YTXG"/>
    <property type="match status" value="1"/>
</dbReference>
<evidence type="ECO:0000313" key="3">
    <source>
        <dbReference type="Proteomes" id="UP000077355"/>
    </source>
</evidence>
<name>A0A168QA54_9BACL</name>
<gene>
    <name evidence="2" type="ORF">PBAT_04830</name>
</gene>
<evidence type="ECO:0008006" key="4">
    <source>
        <dbReference type="Google" id="ProtNLM"/>
    </source>
</evidence>
<dbReference type="RefSeq" id="WP_068647091.1">
    <property type="nucleotide sequence ID" value="NZ_CP043611.1"/>
</dbReference>
<comment type="caution">
    <text evidence="2">The sequence shown here is derived from an EMBL/GenBank/DDBJ whole genome shotgun (WGS) entry which is preliminary data.</text>
</comment>
<keyword evidence="3" id="KW-1185">Reference proteome</keyword>
<organism evidence="2 3">
    <name type="scientific">Paenibacillus antarcticus</name>
    <dbReference type="NCBI Taxonomy" id="253703"/>
    <lineage>
        <taxon>Bacteria</taxon>
        <taxon>Bacillati</taxon>
        <taxon>Bacillota</taxon>
        <taxon>Bacilli</taxon>
        <taxon>Bacillales</taxon>
        <taxon>Paenibacillaceae</taxon>
        <taxon>Paenibacillus</taxon>
    </lineage>
</organism>
<dbReference type="OrthoDB" id="2661960at2"/>